<accession>A0A8J6JQM8</accession>
<dbReference type="InterPro" id="IPR011989">
    <property type="entry name" value="ARM-like"/>
</dbReference>
<protein>
    <submittedName>
        <fullName evidence="2">HEAT repeat domain-containing protein</fullName>
    </submittedName>
</protein>
<dbReference type="InterPro" id="IPR016024">
    <property type="entry name" value="ARM-type_fold"/>
</dbReference>
<evidence type="ECO:0000313" key="3">
    <source>
        <dbReference type="Proteomes" id="UP000607645"/>
    </source>
</evidence>
<evidence type="ECO:0000256" key="1">
    <source>
        <dbReference type="SAM" id="Phobius"/>
    </source>
</evidence>
<dbReference type="RefSeq" id="WP_155146783.1">
    <property type="nucleotide sequence ID" value="NZ_JACOPQ010000016.1"/>
</dbReference>
<keyword evidence="3" id="KW-1185">Reference proteome</keyword>
<name>A0A8J6JQM8_9FIRM</name>
<comment type="caution">
    <text evidence="2">The sequence shown here is derived from an EMBL/GenBank/DDBJ whole genome shotgun (WGS) entry which is preliminary data.</text>
</comment>
<dbReference type="EMBL" id="JACOPQ010000016">
    <property type="protein sequence ID" value="MBC5738495.1"/>
    <property type="molecule type" value="Genomic_DNA"/>
</dbReference>
<keyword evidence="1" id="KW-1133">Transmembrane helix</keyword>
<keyword evidence="1" id="KW-0472">Membrane</keyword>
<dbReference type="Gene3D" id="1.25.10.10">
    <property type="entry name" value="Leucine-rich Repeat Variant"/>
    <property type="match status" value="1"/>
</dbReference>
<evidence type="ECO:0000313" key="2">
    <source>
        <dbReference type="EMBL" id="MBC5738495.1"/>
    </source>
</evidence>
<dbReference type="SUPFAM" id="SSF48371">
    <property type="entry name" value="ARM repeat"/>
    <property type="match status" value="1"/>
</dbReference>
<dbReference type="Pfam" id="PF13646">
    <property type="entry name" value="HEAT_2"/>
    <property type="match status" value="1"/>
</dbReference>
<sequence length="377" mass="42395">MIAGWAWTLLNLYLVISLCAILFDLFVMLTADARQRAQERRSATLQTLLEGQLTRVREGREPDERLQMDLFRRLRHIDNVLAFCDLADGYSAAADPAFARYLAQSGPLFARLCRRYGGSQKMYRASFAWLLASCRQDIPAAGPFLLACAADRRSIYCRENALTALYRGGSQDAVIRALKRMSQEDIHHSQKLLTDGLLSFRGDRMALCGRLWAEFSALSPALRLVTVDLMRFLNADYREELLHLLDDAGTDDELCYAVLRYYGRCTYPPARARMLRFLAQPRRGLWEYAAVSASALRFYRGEDVTPALLAALSDHNWYVRYNAAESLVFMGLGETSCAAVLEGADPYAADILRYMLDRRRLADSAAAERGGASLAHA</sequence>
<organism evidence="2 3">
    <name type="scientific">Lawsonibacter faecis</name>
    <dbReference type="NCBI Taxonomy" id="2763052"/>
    <lineage>
        <taxon>Bacteria</taxon>
        <taxon>Bacillati</taxon>
        <taxon>Bacillota</taxon>
        <taxon>Clostridia</taxon>
        <taxon>Eubacteriales</taxon>
        <taxon>Oscillospiraceae</taxon>
        <taxon>Lawsonibacter</taxon>
    </lineage>
</organism>
<dbReference type="Proteomes" id="UP000607645">
    <property type="component" value="Unassembled WGS sequence"/>
</dbReference>
<reference evidence="2" key="1">
    <citation type="submission" date="2020-08" db="EMBL/GenBank/DDBJ databases">
        <title>Genome public.</title>
        <authorList>
            <person name="Liu C."/>
            <person name="Sun Q."/>
        </authorList>
    </citation>
    <scope>NUCLEOTIDE SEQUENCE</scope>
    <source>
        <strain evidence="2">NSJ-52</strain>
    </source>
</reference>
<feature type="transmembrane region" description="Helical" evidence="1">
    <location>
        <begin position="12"/>
        <end position="31"/>
    </location>
</feature>
<dbReference type="AlphaFoldDB" id="A0A8J6JQM8"/>
<proteinExistence type="predicted"/>
<keyword evidence="1" id="KW-0812">Transmembrane</keyword>
<gene>
    <name evidence="2" type="ORF">H8S62_15895</name>
</gene>